<feature type="non-terminal residue" evidence="3">
    <location>
        <position position="1"/>
    </location>
</feature>
<dbReference type="SMART" id="SM00355">
    <property type="entry name" value="ZnF_C2H2"/>
    <property type="match status" value="3"/>
</dbReference>
<evidence type="ECO:0000256" key="1">
    <source>
        <dbReference type="SAM" id="MobiDB-lite"/>
    </source>
</evidence>
<feature type="region of interest" description="Disordered" evidence="1">
    <location>
        <begin position="1"/>
        <end position="42"/>
    </location>
</feature>
<feature type="domain" description="C2H2-type" evidence="2">
    <location>
        <begin position="95"/>
        <end position="120"/>
    </location>
</feature>
<feature type="non-terminal residue" evidence="3">
    <location>
        <position position="236"/>
    </location>
</feature>
<dbReference type="AlphaFoldDB" id="A0AAV5WYT6"/>
<feature type="compositionally biased region" description="Basic and acidic residues" evidence="1">
    <location>
        <begin position="19"/>
        <end position="34"/>
    </location>
</feature>
<dbReference type="Gene3D" id="3.30.160.60">
    <property type="entry name" value="Classic Zinc Finger"/>
    <property type="match status" value="1"/>
</dbReference>
<reference evidence="3" key="1">
    <citation type="submission" date="2023-10" db="EMBL/GenBank/DDBJ databases">
        <title>Genome assembly of Pristionchus species.</title>
        <authorList>
            <person name="Yoshida K."/>
            <person name="Sommer R.J."/>
        </authorList>
    </citation>
    <scope>NUCLEOTIDE SEQUENCE</scope>
    <source>
        <strain evidence="3">RS5133</strain>
    </source>
</reference>
<accession>A0AAV5WYT6</accession>
<name>A0AAV5WYT6_9BILA</name>
<feature type="domain" description="C2H2-type" evidence="2">
    <location>
        <begin position="139"/>
        <end position="162"/>
    </location>
</feature>
<evidence type="ECO:0000313" key="4">
    <source>
        <dbReference type="Proteomes" id="UP001432322"/>
    </source>
</evidence>
<comment type="caution">
    <text evidence="3">The sequence shown here is derived from an EMBL/GenBank/DDBJ whole genome shotgun (WGS) entry which is preliminary data.</text>
</comment>
<dbReference type="EMBL" id="BTSY01000007">
    <property type="protein sequence ID" value="GMT36498.1"/>
    <property type="molecule type" value="Genomic_DNA"/>
</dbReference>
<feature type="domain" description="C2H2-type" evidence="2">
    <location>
        <begin position="64"/>
        <end position="86"/>
    </location>
</feature>
<evidence type="ECO:0000259" key="2">
    <source>
        <dbReference type="SMART" id="SM00355"/>
    </source>
</evidence>
<keyword evidence="4" id="KW-1185">Reference proteome</keyword>
<dbReference type="InterPro" id="IPR013087">
    <property type="entry name" value="Znf_C2H2_type"/>
</dbReference>
<protein>
    <recommendedName>
        <fullName evidence="2">C2H2-type domain-containing protein</fullName>
    </recommendedName>
</protein>
<gene>
    <name evidence="3" type="ORF">PFISCL1PPCAC_27795</name>
</gene>
<organism evidence="3 4">
    <name type="scientific">Pristionchus fissidentatus</name>
    <dbReference type="NCBI Taxonomy" id="1538716"/>
    <lineage>
        <taxon>Eukaryota</taxon>
        <taxon>Metazoa</taxon>
        <taxon>Ecdysozoa</taxon>
        <taxon>Nematoda</taxon>
        <taxon>Chromadorea</taxon>
        <taxon>Rhabditida</taxon>
        <taxon>Rhabditina</taxon>
        <taxon>Diplogasteromorpha</taxon>
        <taxon>Diplogasteroidea</taxon>
        <taxon>Neodiplogasteridae</taxon>
        <taxon>Pristionchus</taxon>
    </lineage>
</organism>
<sequence>TPLNNDKLNPEKGSVQNDAIKEEPIEEEECHRDVPSSSKRVVSQPWIRIGNVPPEQPQPAKKYTPCPFCTTKLLVSAIENHIQLVHKHSWLKFAKRCQEDDCDYRSVHDSHVKQHAEAVHGRTYKNWKNTMRLAFPIMTRCPFCPRFIINVTQFNKHMNNDHPTLTSNEAKIFICDSCSFSTDRCYKMYAHWIERGNRCKGGMGFDYVAAKQAYKQDMIKQQIETRKLANSLKRDS</sequence>
<dbReference type="Proteomes" id="UP001432322">
    <property type="component" value="Unassembled WGS sequence"/>
</dbReference>
<evidence type="ECO:0000313" key="3">
    <source>
        <dbReference type="EMBL" id="GMT36498.1"/>
    </source>
</evidence>
<proteinExistence type="predicted"/>